<dbReference type="AlphaFoldDB" id="A0A218WQR0"/>
<dbReference type="Proteomes" id="UP000197138">
    <property type="component" value="Unassembled WGS sequence"/>
</dbReference>
<comment type="caution">
    <text evidence="1">The sequence shown here is derived from an EMBL/GenBank/DDBJ whole genome shotgun (WGS) entry which is preliminary data.</text>
</comment>
<gene>
    <name evidence="1" type="ORF">CDL15_Pgr003903</name>
</gene>
<protein>
    <submittedName>
        <fullName evidence="1">Uncharacterized protein</fullName>
    </submittedName>
</protein>
<dbReference type="EMBL" id="MTKT01003390">
    <property type="protein sequence ID" value="OWM75197.1"/>
    <property type="molecule type" value="Genomic_DNA"/>
</dbReference>
<reference evidence="2" key="1">
    <citation type="journal article" date="2017" name="Plant J.">
        <title>The pomegranate (Punica granatum L.) genome and the genomics of punicalagin biosynthesis.</title>
        <authorList>
            <person name="Qin G."/>
            <person name="Xu C."/>
            <person name="Ming R."/>
            <person name="Tang H."/>
            <person name="Guyot R."/>
            <person name="Kramer E.M."/>
            <person name="Hu Y."/>
            <person name="Yi X."/>
            <person name="Qi Y."/>
            <person name="Xu X."/>
            <person name="Gao Z."/>
            <person name="Pan H."/>
            <person name="Jian J."/>
            <person name="Tian Y."/>
            <person name="Yue Z."/>
            <person name="Xu Y."/>
        </authorList>
    </citation>
    <scope>NUCLEOTIDE SEQUENCE [LARGE SCALE GENOMIC DNA]</scope>
    <source>
        <strain evidence="2">cv. Dabenzi</strain>
    </source>
</reference>
<evidence type="ECO:0000313" key="2">
    <source>
        <dbReference type="Proteomes" id="UP000197138"/>
    </source>
</evidence>
<evidence type="ECO:0000313" key="1">
    <source>
        <dbReference type="EMBL" id="OWM75197.1"/>
    </source>
</evidence>
<proteinExistence type="predicted"/>
<name>A0A218WQR0_PUNGR</name>
<organism evidence="1 2">
    <name type="scientific">Punica granatum</name>
    <name type="common">Pomegranate</name>
    <dbReference type="NCBI Taxonomy" id="22663"/>
    <lineage>
        <taxon>Eukaryota</taxon>
        <taxon>Viridiplantae</taxon>
        <taxon>Streptophyta</taxon>
        <taxon>Embryophyta</taxon>
        <taxon>Tracheophyta</taxon>
        <taxon>Spermatophyta</taxon>
        <taxon>Magnoliopsida</taxon>
        <taxon>eudicotyledons</taxon>
        <taxon>Gunneridae</taxon>
        <taxon>Pentapetalae</taxon>
        <taxon>rosids</taxon>
        <taxon>malvids</taxon>
        <taxon>Myrtales</taxon>
        <taxon>Lythraceae</taxon>
        <taxon>Punica</taxon>
    </lineage>
</organism>
<accession>A0A218WQR0</accession>
<sequence length="59" mass="7067">MFVVSIVVTQYSGCILVENFLQWEKKTMKEHELFRVSMQECSEANWPGRRRANPPRDMY</sequence>